<feature type="transmembrane region" description="Helical" evidence="2">
    <location>
        <begin position="68"/>
        <end position="90"/>
    </location>
</feature>
<organism evidence="3 4">
    <name type="scientific">Segatella copri</name>
    <dbReference type="NCBI Taxonomy" id="165179"/>
    <lineage>
        <taxon>Bacteria</taxon>
        <taxon>Pseudomonadati</taxon>
        <taxon>Bacteroidota</taxon>
        <taxon>Bacteroidia</taxon>
        <taxon>Bacteroidales</taxon>
        <taxon>Prevotellaceae</taxon>
        <taxon>Segatella</taxon>
    </lineage>
</organism>
<reference evidence="3 4" key="1">
    <citation type="submission" date="2019-09" db="EMBL/GenBank/DDBJ databases">
        <title>Distinct polysaccharide growth profiles of human intestinal Prevotella copri isolates.</title>
        <authorList>
            <person name="Fehlner-Peach H."/>
            <person name="Magnabosco C."/>
            <person name="Raghavan V."/>
            <person name="Scher J.U."/>
            <person name="Tett A."/>
            <person name="Cox L.M."/>
            <person name="Gottsegen C."/>
            <person name="Watters A."/>
            <person name="Wiltshire- Gordon J.D."/>
            <person name="Segata N."/>
            <person name="Bonneau R."/>
            <person name="Littman D.R."/>
        </authorList>
    </citation>
    <scope>NUCLEOTIDE SEQUENCE [LARGE SCALE GENOMIC DNA]</scope>
    <source>
        <strain evidence="4">iA622</strain>
    </source>
</reference>
<proteinExistence type="predicted"/>
<evidence type="ECO:0000313" key="4">
    <source>
        <dbReference type="Proteomes" id="UP000480425"/>
    </source>
</evidence>
<keyword evidence="2" id="KW-1133">Transmembrane helix</keyword>
<protein>
    <recommendedName>
        <fullName evidence="5">AraC family transcriptional regulator</fullName>
    </recommendedName>
</protein>
<keyword evidence="2" id="KW-0472">Membrane</keyword>
<gene>
    <name evidence="3" type="ORF">F7D73_06710</name>
</gene>
<evidence type="ECO:0000256" key="1">
    <source>
        <dbReference type="SAM" id="MobiDB-lite"/>
    </source>
</evidence>
<keyword evidence="2" id="KW-0812">Transmembrane</keyword>
<feature type="transmembrane region" description="Helical" evidence="2">
    <location>
        <begin position="205"/>
        <end position="227"/>
    </location>
</feature>
<dbReference type="OrthoDB" id="1070947at2"/>
<feature type="transmembrane region" description="Helical" evidence="2">
    <location>
        <begin position="102"/>
        <end position="122"/>
    </location>
</feature>
<name>A0A6G1TZQ3_9BACT</name>
<feature type="transmembrane region" description="Helical" evidence="2">
    <location>
        <begin position="134"/>
        <end position="155"/>
    </location>
</feature>
<feature type="region of interest" description="Disordered" evidence="1">
    <location>
        <begin position="240"/>
        <end position="262"/>
    </location>
</feature>
<evidence type="ECO:0000313" key="3">
    <source>
        <dbReference type="EMBL" id="MQN80646.1"/>
    </source>
</evidence>
<evidence type="ECO:0008006" key="5">
    <source>
        <dbReference type="Google" id="ProtNLM"/>
    </source>
</evidence>
<dbReference type="RefSeq" id="WP_153123286.1">
    <property type="nucleotide sequence ID" value="NZ_VZCB01000052.1"/>
</dbReference>
<feature type="transmembrane region" description="Helical" evidence="2">
    <location>
        <begin position="176"/>
        <end position="199"/>
    </location>
</feature>
<sequence>MNILFLTQFACFVVSGMLALFLILTRFQIRWPNHRYEVSRWLMCGAMLALTFHFVLQMAFDIRAKSDAIGAVVNILFYAPIEYLMSYSTFNLICYSSGRKRIGLLCSLSYALIIICFLMGFIGVVPKGSMHVGFWLYLMLAIFTLTLIYCIIVTFREMQHHRKILLDNTAEDMLPFDSFACVSYVFMGICGLALMAGIISRTILLVIAPLVLLSLVVFIVSFVGYGFNIMPLDNMLEQQIEEETEEETEEEEPAEDEEEVDECLTPEHIAKIEKLLAEWCKNGGFRDSAMNMPMLASMIRVNRKDLSAYFEDYLQSSFRVWLSDI</sequence>
<evidence type="ECO:0000256" key="2">
    <source>
        <dbReference type="SAM" id="Phobius"/>
    </source>
</evidence>
<dbReference type="Proteomes" id="UP000480425">
    <property type="component" value="Unassembled WGS sequence"/>
</dbReference>
<dbReference type="AlphaFoldDB" id="A0A6G1TZQ3"/>
<accession>A0A6G1TZQ3</accession>
<comment type="caution">
    <text evidence="3">The sequence shown here is derived from an EMBL/GenBank/DDBJ whole genome shotgun (WGS) entry which is preliminary data.</text>
</comment>
<dbReference type="EMBL" id="VZCB01000052">
    <property type="protein sequence ID" value="MQN80646.1"/>
    <property type="molecule type" value="Genomic_DNA"/>
</dbReference>
<feature type="transmembrane region" description="Helical" evidence="2">
    <location>
        <begin position="41"/>
        <end position="62"/>
    </location>
</feature>
<feature type="transmembrane region" description="Helical" evidence="2">
    <location>
        <begin position="6"/>
        <end position="29"/>
    </location>
</feature>